<keyword evidence="3" id="KW-1185">Reference proteome</keyword>
<dbReference type="Gene3D" id="1.10.10.2910">
    <property type="match status" value="1"/>
</dbReference>
<feature type="domain" description="IrrE N-terminal-like" evidence="1">
    <location>
        <begin position="54"/>
        <end position="150"/>
    </location>
</feature>
<evidence type="ECO:0000313" key="3">
    <source>
        <dbReference type="Proteomes" id="UP000501747"/>
    </source>
</evidence>
<name>A0A6G8AT70_9ENTE</name>
<accession>A0A6G8AT70</accession>
<sequence>MTKKDIHNNARNSAILFLNAIGSKDFIGPTLSTILDIKKIILIKDVIEDPEAEGFSAKKQGEKFLFVNTKFNQRLQNFTIAHELFHLDEMIVQLEDDQENERAADHFAANILLPENILFDKKRALENLGLKEIEVFFKLADLSEVPYETLFERYKELKISVIVLKRELELMKVKADNPFLGEKEEGFQQLRKTYMIDEVTLDKANCETAFVKLDMLTNYFENTGTGHGK</sequence>
<dbReference type="EMBL" id="CP049887">
    <property type="protein sequence ID" value="QIL48196.1"/>
    <property type="molecule type" value="Genomic_DNA"/>
</dbReference>
<organism evidence="2 3">
    <name type="scientific">Vagococcus hydrophili</name>
    <dbReference type="NCBI Taxonomy" id="2714947"/>
    <lineage>
        <taxon>Bacteria</taxon>
        <taxon>Bacillati</taxon>
        <taxon>Bacillota</taxon>
        <taxon>Bacilli</taxon>
        <taxon>Lactobacillales</taxon>
        <taxon>Enterococcaceae</taxon>
        <taxon>Vagococcus</taxon>
    </lineage>
</organism>
<dbReference type="InterPro" id="IPR010359">
    <property type="entry name" value="IrrE_HExxH"/>
</dbReference>
<dbReference type="Pfam" id="PF06114">
    <property type="entry name" value="Peptidase_M78"/>
    <property type="match status" value="1"/>
</dbReference>
<evidence type="ECO:0000259" key="1">
    <source>
        <dbReference type="Pfam" id="PF06114"/>
    </source>
</evidence>
<dbReference type="Proteomes" id="UP000501747">
    <property type="component" value="Chromosome"/>
</dbReference>
<protein>
    <submittedName>
        <fullName evidence="2">ImmA/IrrE family metallo-endopeptidase</fullName>
    </submittedName>
</protein>
<dbReference type="AlphaFoldDB" id="A0A6G8AT70"/>
<dbReference type="KEGG" id="vhy:G7082_06680"/>
<reference evidence="2 3" key="1">
    <citation type="submission" date="2020-03" db="EMBL/GenBank/DDBJ databases">
        <title>Vagococcus sp. nov., isolated from beetles.</title>
        <authorList>
            <person name="Hyun D.-W."/>
            <person name="Bae J.-W."/>
        </authorList>
    </citation>
    <scope>NUCLEOTIDE SEQUENCE [LARGE SCALE GENOMIC DNA]</scope>
    <source>
        <strain evidence="2 3">HDW17B</strain>
    </source>
</reference>
<gene>
    <name evidence="2" type="ORF">G7082_06680</name>
</gene>
<proteinExistence type="predicted"/>
<evidence type="ECO:0000313" key="2">
    <source>
        <dbReference type="EMBL" id="QIL48196.1"/>
    </source>
</evidence>
<dbReference type="RefSeq" id="WP_166034344.1">
    <property type="nucleotide sequence ID" value="NZ_CP049887.1"/>
</dbReference>